<reference evidence="1" key="1">
    <citation type="submission" date="2018-10" db="EMBL/GenBank/DDBJ databases">
        <title>De novo assembly of a Great Dane genome.</title>
        <authorList>
            <person name="Kidd J.M."/>
            <person name="Pendleton A.L."/>
            <person name="Shen F."/>
            <person name="Emery S."/>
        </authorList>
    </citation>
    <scope>NUCLEOTIDE SEQUENCE [LARGE SCALE GENOMIC DNA]</scope>
    <source>
        <strain evidence="1">Great Dane</strain>
    </source>
</reference>
<dbReference type="Proteomes" id="UP000694542">
    <property type="component" value="Chromosome 15"/>
</dbReference>
<name>A0A8C0T449_CANLF</name>
<sequence>MNLENIIPRERNQIQKATYCMIPFIENVQNGQIHKDKNKYRVFKNTDRLGGTSLQVSFWGDENVLKLGGGGDCTTL</sequence>
<reference evidence="1" key="2">
    <citation type="submission" date="2025-08" db="UniProtKB">
        <authorList>
            <consortium name="Ensembl"/>
        </authorList>
    </citation>
    <scope>IDENTIFICATION</scope>
</reference>
<proteinExistence type="predicted"/>
<dbReference type="Ensembl" id="ENSCAFT00040034985.1">
    <property type="protein sequence ID" value="ENSCAFP00040030457.1"/>
    <property type="gene ID" value="ENSCAFG00040018923.1"/>
</dbReference>
<protein>
    <submittedName>
        <fullName evidence="1">Uncharacterized protein</fullName>
    </submittedName>
</protein>
<accession>A0A8C0T449</accession>
<organism evidence="1 2">
    <name type="scientific">Canis lupus familiaris</name>
    <name type="common">Dog</name>
    <name type="synonym">Canis familiaris</name>
    <dbReference type="NCBI Taxonomy" id="9615"/>
    <lineage>
        <taxon>Eukaryota</taxon>
        <taxon>Metazoa</taxon>
        <taxon>Chordata</taxon>
        <taxon>Craniata</taxon>
        <taxon>Vertebrata</taxon>
        <taxon>Euteleostomi</taxon>
        <taxon>Mammalia</taxon>
        <taxon>Eutheria</taxon>
        <taxon>Laurasiatheria</taxon>
        <taxon>Carnivora</taxon>
        <taxon>Caniformia</taxon>
        <taxon>Canidae</taxon>
        <taxon>Canis</taxon>
    </lineage>
</organism>
<evidence type="ECO:0000313" key="1">
    <source>
        <dbReference type="Ensembl" id="ENSCAFP00040030457.1"/>
    </source>
</evidence>
<dbReference type="AlphaFoldDB" id="A0A8C0T449"/>
<evidence type="ECO:0000313" key="2">
    <source>
        <dbReference type="Proteomes" id="UP000694542"/>
    </source>
</evidence>